<accession>A0ABN8NTW0</accession>
<keyword evidence="6" id="KW-1185">Reference proteome</keyword>
<evidence type="ECO:0000256" key="2">
    <source>
        <dbReference type="ARBA" id="ARBA00022723"/>
    </source>
</evidence>
<comment type="caution">
    <text evidence="5">The sequence shown here is derived from an EMBL/GenBank/DDBJ whole genome shotgun (WGS) entry which is preliminary data.</text>
</comment>
<comment type="cofactor">
    <cofactor evidence="1">
        <name>a divalent metal cation</name>
        <dbReference type="ChEBI" id="CHEBI:60240"/>
    </cofactor>
</comment>
<dbReference type="Proteomes" id="UP001159405">
    <property type="component" value="Unassembled WGS sequence"/>
</dbReference>
<evidence type="ECO:0000259" key="3">
    <source>
        <dbReference type="Pfam" id="PF13359"/>
    </source>
</evidence>
<evidence type="ECO:0000259" key="4">
    <source>
        <dbReference type="Pfam" id="PF13613"/>
    </source>
</evidence>
<protein>
    <recommendedName>
        <fullName evidence="7">Transposase</fullName>
    </recommendedName>
</protein>
<proteinExistence type="predicted"/>
<feature type="domain" description="DDE Tnp4" evidence="3">
    <location>
        <begin position="71"/>
        <end position="120"/>
    </location>
</feature>
<dbReference type="InterPro" id="IPR027805">
    <property type="entry name" value="Transposase_HTH_dom"/>
</dbReference>
<dbReference type="PANTHER" id="PTHR23080:SF63">
    <property type="entry name" value="TICK TRANSPOSON"/>
    <property type="match status" value="1"/>
</dbReference>
<keyword evidence="2" id="KW-0479">Metal-binding</keyword>
<name>A0ABN8NTW0_9CNID</name>
<dbReference type="Pfam" id="PF13359">
    <property type="entry name" value="DDE_Tnp_4"/>
    <property type="match status" value="1"/>
</dbReference>
<dbReference type="Pfam" id="PF13613">
    <property type="entry name" value="HTH_Tnp_4"/>
    <property type="match status" value="1"/>
</dbReference>
<reference evidence="5 6" key="1">
    <citation type="submission" date="2022-05" db="EMBL/GenBank/DDBJ databases">
        <authorList>
            <consortium name="Genoscope - CEA"/>
            <person name="William W."/>
        </authorList>
    </citation>
    <scope>NUCLEOTIDE SEQUENCE [LARGE SCALE GENOMIC DNA]</scope>
</reference>
<sequence length="127" mass="14641">MVAFEHVSPHVTRKTHSLSRFQEFVMVLMKLRLNVPFQDLAYRFMVSVPTLWKTMPMCFQHAFGRKVTVIIDCFEVFIERPSNLLARAQTFSSYKHHNTIKILIGITPQGTVSFVSEAWEAAPLISI</sequence>
<evidence type="ECO:0008006" key="7">
    <source>
        <dbReference type="Google" id="ProtNLM"/>
    </source>
</evidence>
<gene>
    <name evidence="5" type="ORF">PLOB_00029271</name>
</gene>
<evidence type="ECO:0000313" key="5">
    <source>
        <dbReference type="EMBL" id="CAH3122123.1"/>
    </source>
</evidence>
<dbReference type="EMBL" id="CALNXK010000037">
    <property type="protein sequence ID" value="CAH3122123.1"/>
    <property type="molecule type" value="Genomic_DNA"/>
</dbReference>
<dbReference type="PANTHER" id="PTHR23080">
    <property type="entry name" value="THAP DOMAIN PROTEIN"/>
    <property type="match status" value="1"/>
</dbReference>
<evidence type="ECO:0000313" key="6">
    <source>
        <dbReference type="Proteomes" id="UP001159405"/>
    </source>
</evidence>
<feature type="domain" description="Transposase Helix-turn-helix" evidence="4">
    <location>
        <begin position="16"/>
        <end position="54"/>
    </location>
</feature>
<dbReference type="InterPro" id="IPR027806">
    <property type="entry name" value="HARBI1_dom"/>
</dbReference>
<evidence type="ECO:0000256" key="1">
    <source>
        <dbReference type="ARBA" id="ARBA00001968"/>
    </source>
</evidence>
<organism evidence="5 6">
    <name type="scientific">Porites lobata</name>
    <dbReference type="NCBI Taxonomy" id="104759"/>
    <lineage>
        <taxon>Eukaryota</taxon>
        <taxon>Metazoa</taxon>
        <taxon>Cnidaria</taxon>
        <taxon>Anthozoa</taxon>
        <taxon>Hexacorallia</taxon>
        <taxon>Scleractinia</taxon>
        <taxon>Fungiina</taxon>
        <taxon>Poritidae</taxon>
        <taxon>Porites</taxon>
    </lineage>
</organism>